<feature type="transmembrane region" description="Helical" evidence="1">
    <location>
        <begin position="155"/>
        <end position="178"/>
    </location>
</feature>
<feature type="transmembrane region" description="Helical" evidence="1">
    <location>
        <begin position="184"/>
        <end position="204"/>
    </location>
</feature>
<proteinExistence type="predicted"/>
<evidence type="ECO:0000256" key="1">
    <source>
        <dbReference type="SAM" id="Phobius"/>
    </source>
</evidence>
<sequence length="266" mass="29170">MAMVVREDHITLRMVLGVLLSELVSAGMAVAVGLTEGYYAFTALLGMPMTLKLLTIAVSVQREGFNLEHLLENKPDTDPNGKEPLSVIKAWAPVTGHSSPQSALPAKSQPEIFELLDPSIGTILIETSHPDILRGFTRHYGHPLRATLLDRTREILNIGIVYAFALKFPAELVVLAWAPTTVQWLWLAYQVYAVLAMHLARLIGWTGCGRTEELLARLLQKNGTTYLASGMSTCVVRAGLEVEEFVGVTEAEARKREILAGRLQGV</sequence>
<protein>
    <submittedName>
        <fullName evidence="2">WGS project CBMF000000000 data, contig CS5834_c001041</fullName>
    </submittedName>
</protein>
<name>A0A096PFA5_FUSPS</name>
<feature type="transmembrane region" description="Helical" evidence="1">
    <location>
        <begin position="38"/>
        <end position="60"/>
    </location>
</feature>
<evidence type="ECO:0000313" key="2">
    <source>
        <dbReference type="EMBL" id="CEG03512.1"/>
    </source>
</evidence>
<feature type="transmembrane region" description="Helical" evidence="1">
    <location>
        <begin position="12"/>
        <end position="32"/>
    </location>
</feature>
<keyword evidence="1" id="KW-0472">Membrane</keyword>
<dbReference type="AlphaFoldDB" id="A0A096PFA5"/>
<accession>A0A096PFA5</accession>
<gene>
    <name evidence="2" type="ORF">BN849_0125070</name>
</gene>
<keyword evidence="1" id="KW-0812">Transmembrane</keyword>
<comment type="caution">
    <text evidence="2">The sequence shown here is derived from an EMBL/GenBank/DDBJ whole genome shotgun (WGS) entry which is preliminary data.</text>
</comment>
<keyword evidence="1" id="KW-1133">Transmembrane helix</keyword>
<organism evidence="2">
    <name type="scientific">Fusarium pseudograminearum CS5834</name>
    <dbReference type="NCBI Taxonomy" id="1318459"/>
    <lineage>
        <taxon>Eukaryota</taxon>
        <taxon>Fungi</taxon>
        <taxon>Dikarya</taxon>
        <taxon>Ascomycota</taxon>
        <taxon>Pezizomycotina</taxon>
        <taxon>Sordariomycetes</taxon>
        <taxon>Hypocreomycetidae</taxon>
        <taxon>Hypocreales</taxon>
        <taxon>Nectriaceae</taxon>
        <taxon>Fusarium</taxon>
    </lineage>
</organism>
<reference evidence="2" key="1">
    <citation type="submission" date="2013-05" db="EMBL/GenBank/DDBJ databases">
        <title>Draft genome sequences of six wheat associated Fusarium spp. isolates.</title>
        <authorList>
            <person name="Moolhuijzen P.M."/>
            <person name="Manners J.M."/>
            <person name="Wilcox S."/>
            <person name="Bellgard M.I."/>
            <person name="Gardiner D.M."/>
        </authorList>
    </citation>
    <scope>NUCLEOTIDE SEQUENCE</scope>
    <source>
        <strain evidence="2">CS5834</strain>
        <strain evidence="2">CS5834</strain>
    </source>
</reference>
<dbReference type="EMBL" id="CBMF010001035">
    <property type="protein sequence ID" value="CEG03512.1"/>
    <property type="molecule type" value="Genomic_DNA"/>
</dbReference>